<feature type="compositionally biased region" description="Basic residues" evidence="5">
    <location>
        <begin position="272"/>
        <end position="281"/>
    </location>
</feature>
<reference evidence="7" key="1">
    <citation type="journal article" date="2023" name="Plant J.">
        <title>The genome of the king protea, Protea cynaroides.</title>
        <authorList>
            <person name="Chang J."/>
            <person name="Duong T.A."/>
            <person name="Schoeman C."/>
            <person name="Ma X."/>
            <person name="Roodt D."/>
            <person name="Barker N."/>
            <person name="Li Z."/>
            <person name="Van de Peer Y."/>
            <person name="Mizrachi E."/>
        </authorList>
    </citation>
    <scope>NUCLEOTIDE SEQUENCE</scope>
    <source>
        <tissue evidence="7">Young leaves</tissue>
    </source>
</reference>
<dbReference type="Pfam" id="PF13178">
    <property type="entry name" value="DUF4005"/>
    <property type="match status" value="1"/>
</dbReference>
<dbReference type="InterPro" id="IPR025064">
    <property type="entry name" value="DUF4005"/>
</dbReference>
<dbReference type="InterPro" id="IPR000048">
    <property type="entry name" value="IQ_motif_EF-hand-BS"/>
</dbReference>
<evidence type="ECO:0000256" key="2">
    <source>
        <dbReference type="ARBA" id="ARBA00024341"/>
    </source>
</evidence>
<accession>A0A9Q0JW73</accession>
<dbReference type="InterPro" id="IPR027417">
    <property type="entry name" value="P-loop_NTPase"/>
</dbReference>
<feature type="compositionally biased region" description="Basic and acidic residues" evidence="5">
    <location>
        <begin position="225"/>
        <end position="243"/>
    </location>
</feature>
<gene>
    <name evidence="7" type="ORF">NE237_030878</name>
</gene>
<comment type="subunit">
    <text evidence="3">Binds to multiple calmodulin (CaM) in the presence of Ca(2+) and CaM-like proteins.</text>
</comment>
<sequence>MGKTVRCFRWFLVGKKERSASPDAKPAKEKKKKKKKWICVRSFKDRTTTKSSLQAQVNGDDTDRRRGRSSYREESPSYSCSHHNGSVEERNKHAVAVATATAAVAEAAVAAAQAAAAVVRLTNSSSRWTSTYGHVGKQEERAAVKIQAAFRGYLARKALQALKGLVSIQALVRGYIVRKGLAKNLRCLQASVRAQARARANRSQNLESRYAKSKHLSSHNPGRAMPEKHEYSIRAYNPKHDRSSPPLKGPATPEKHEYSIRAYNARQDRSSPRHKRNSSRSKSRDSIHMDRMPFAKNHVDHWIDECLGDHHQRSSVKTMRADDEKSEKILEIDTGKPQSNTKRKKNVCVASKYGTTLDRNSHSFTTLDSPKKNSTAAQLFARGSSSGEIQPTSPLKFCHEVDDAAFCTAIKSPRYFSSTMRPASAKRVTFTPTKRERSRSYFSGYSSDSRISGNSDYPNYSMANAESPRAKVRSQSTPKQRPEFDKSSSMKRFSVPGSGDTRSSAQRALAQHAKIKEQSVPRLRPVR</sequence>
<dbReference type="Proteomes" id="UP001141806">
    <property type="component" value="Unassembled WGS sequence"/>
</dbReference>
<dbReference type="PANTHER" id="PTHR32295">
    <property type="entry name" value="IQ-DOMAIN 5-RELATED"/>
    <property type="match status" value="1"/>
</dbReference>
<feature type="region of interest" description="Disordered" evidence="5">
    <location>
        <begin position="199"/>
        <end position="291"/>
    </location>
</feature>
<feature type="compositionally biased region" description="Basic and acidic residues" evidence="5">
    <location>
        <begin position="282"/>
        <end position="291"/>
    </location>
</feature>
<feature type="region of interest" description="Disordered" evidence="5">
    <location>
        <begin position="421"/>
        <end position="527"/>
    </location>
</feature>
<name>A0A9Q0JW73_9MAGN</name>
<dbReference type="EMBL" id="JAMYWD010000012">
    <property type="protein sequence ID" value="KAJ4954046.1"/>
    <property type="molecule type" value="Genomic_DNA"/>
</dbReference>
<evidence type="ECO:0000256" key="3">
    <source>
        <dbReference type="ARBA" id="ARBA00024378"/>
    </source>
</evidence>
<comment type="function">
    <text evidence="4">May be involved in cooperative interactions with calmodulins or calmodulin-like proteins. Recruits calmodulin proteins to microtubules, thus being a potential scaffold in cellular signaling and trafficking. May associate with nucleic acids and regulate gene expression at the transcriptional or post-transcriptional level.</text>
</comment>
<dbReference type="PANTHER" id="PTHR32295:SF11">
    <property type="entry name" value="PROTEIN IQ-DOMAIN 22"/>
    <property type="match status" value="1"/>
</dbReference>
<evidence type="ECO:0000259" key="6">
    <source>
        <dbReference type="Pfam" id="PF13178"/>
    </source>
</evidence>
<dbReference type="Pfam" id="PF00612">
    <property type="entry name" value="IQ"/>
    <property type="match status" value="2"/>
</dbReference>
<dbReference type="AlphaFoldDB" id="A0A9Q0JW73"/>
<keyword evidence="1" id="KW-0112">Calmodulin-binding</keyword>
<dbReference type="Gene3D" id="1.20.5.190">
    <property type="match status" value="1"/>
</dbReference>
<evidence type="ECO:0000256" key="4">
    <source>
        <dbReference type="ARBA" id="ARBA00045534"/>
    </source>
</evidence>
<dbReference type="SUPFAM" id="SSF52540">
    <property type="entry name" value="P-loop containing nucleoside triphosphate hydrolases"/>
    <property type="match status" value="1"/>
</dbReference>
<evidence type="ECO:0000256" key="1">
    <source>
        <dbReference type="ARBA" id="ARBA00022860"/>
    </source>
</evidence>
<dbReference type="GO" id="GO:0005516">
    <property type="term" value="F:calmodulin binding"/>
    <property type="evidence" value="ECO:0007669"/>
    <property type="project" value="UniProtKB-KW"/>
</dbReference>
<evidence type="ECO:0000313" key="8">
    <source>
        <dbReference type="Proteomes" id="UP001141806"/>
    </source>
</evidence>
<feature type="domain" description="DUF4005" evidence="6">
    <location>
        <begin position="438"/>
        <end position="508"/>
    </location>
</feature>
<keyword evidence="8" id="KW-1185">Reference proteome</keyword>
<feature type="compositionally biased region" description="Low complexity" evidence="5">
    <location>
        <begin position="440"/>
        <end position="457"/>
    </location>
</feature>
<feature type="compositionally biased region" description="Polar residues" evidence="5">
    <location>
        <begin position="49"/>
        <end position="59"/>
    </location>
</feature>
<comment type="similarity">
    <text evidence="2">Belongs to the IQD family.</text>
</comment>
<dbReference type="PROSITE" id="PS50096">
    <property type="entry name" value="IQ"/>
    <property type="match status" value="2"/>
</dbReference>
<dbReference type="SMART" id="SM00015">
    <property type="entry name" value="IQ"/>
    <property type="match status" value="2"/>
</dbReference>
<comment type="caution">
    <text evidence="7">The sequence shown here is derived from an EMBL/GenBank/DDBJ whole genome shotgun (WGS) entry which is preliminary data.</text>
</comment>
<protein>
    <recommendedName>
        <fullName evidence="6">DUF4005 domain-containing protein</fullName>
    </recommendedName>
</protein>
<evidence type="ECO:0000313" key="7">
    <source>
        <dbReference type="EMBL" id="KAJ4954046.1"/>
    </source>
</evidence>
<dbReference type="CDD" id="cd23767">
    <property type="entry name" value="IQCD"/>
    <property type="match status" value="1"/>
</dbReference>
<evidence type="ECO:0000256" key="5">
    <source>
        <dbReference type="SAM" id="MobiDB-lite"/>
    </source>
</evidence>
<proteinExistence type="inferred from homology"/>
<feature type="region of interest" description="Disordered" evidence="5">
    <location>
        <begin position="49"/>
        <end position="86"/>
    </location>
</feature>
<dbReference type="OrthoDB" id="1686972at2759"/>
<organism evidence="7 8">
    <name type="scientific">Protea cynaroides</name>
    <dbReference type="NCBI Taxonomy" id="273540"/>
    <lineage>
        <taxon>Eukaryota</taxon>
        <taxon>Viridiplantae</taxon>
        <taxon>Streptophyta</taxon>
        <taxon>Embryophyta</taxon>
        <taxon>Tracheophyta</taxon>
        <taxon>Spermatophyta</taxon>
        <taxon>Magnoliopsida</taxon>
        <taxon>Proteales</taxon>
        <taxon>Proteaceae</taxon>
        <taxon>Protea</taxon>
    </lineage>
</organism>